<proteinExistence type="inferred from homology"/>
<keyword evidence="5 8" id="KW-0378">Hydrolase</keyword>
<evidence type="ECO:0000256" key="5">
    <source>
        <dbReference type="ARBA" id="ARBA00022801"/>
    </source>
</evidence>
<feature type="domain" description="PIN" evidence="9">
    <location>
        <begin position="5"/>
        <end position="127"/>
    </location>
</feature>
<comment type="similarity">
    <text evidence="7 8">Belongs to the PINc/VapC protein family.</text>
</comment>
<evidence type="ECO:0000256" key="6">
    <source>
        <dbReference type="ARBA" id="ARBA00022842"/>
    </source>
</evidence>
<dbReference type="RefSeq" id="WP_215863092.1">
    <property type="nucleotide sequence ID" value="NZ_JABELD010000029.1"/>
</dbReference>
<dbReference type="InterPro" id="IPR002716">
    <property type="entry name" value="PIN_dom"/>
</dbReference>
<dbReference type="InterPro" id="IPR022907">
    <property type="entry name" value="VapC_family"/>
</dbReference>
<evidence type="ECO:0000256" key="3">
    <source>
        <dbReference type="ARBA" id="ARBA00022722"/>
    </source>
</evidence>
<evidence type="ECO:0000313" key="10">
    <source>
        <dbReference type="EMBL" id="MBU2738094.1"/>
    </source>
</evidence>
<dbReference type="Pfam" id="PF01850">
    <property type="entry name" value="PIN"/>
    <property type="match status" value="1"/>
</dbReference>
<evidence type="ECO:0000256" key="7">
    <source>
        <dbReference type="ARBA" id="ARBA00038093"/>
    </source>
</evidence>
<keyword evidence="2 8" id="KW-1277">Toxin-antitoxin system</keyword>
<dbReference type="PANTHER" id="PTHR33653">
    <property type="entry name" value="RIBONUCLEASE VAPC2"/>
    <property type="match status" value="1"/>
</dbReference>
<dbReference type="PANTHER" id="PTHR33653:SF1">
    <property type="entry name" value="RIBONUCLEASE VAPC2"/>
    <property type="match status" value="1"/>
</dbReference>
<dbReference type="SUPFAM" id="SSF88723">
    <property type="entry name" value="PIN domain-like"/>
    <property type="match status" value="1"/>
</dbReference>
<accession>A0ABS5ZNC6</accession>
<evidence type="ECO:0000256" key="2">
    <source>
        <dbReference type="ARBA" id="ARBA00022649"/>
    </source>
</evidence>
<dbReference type="InterPro" id="IPR050556">
    <property type="entry name" value="Type_II_TA_system_RNase"/>
</dbReference>
<organism evidence="10 11">
    <name type="scientific">Acidithiobacillus concretivorus</name>
    <dbReference type="NCBI Taxonomy" id="3063952"/>
    <lineage>
        <taxon>Bacteria</taxon>
        <taxon>Pseudomonadati</taxon>
        <taxon>Pseudomonadota</taxon>
        <taxon>Acidithiobacillia</taxon>
        <taxon>Acidithiobacillales</taxon>
        <taxon>Acidithiobacillaceae</taxon>
        <taxon>Acidithiobacillus</taxon>
    </lineage>
</organism>
<protein>
    <recommendedName>
        <fullName evidence="8">Ribonuclease VapC</fullName>
        <shortName evidence="8">RNase VapC</shortName>
        <ecNumber evidence="8">3.1.-.-</ecNumber>
    </recommendedName>
    <alternativeName>
        <fullName evidence="8">Toxin VapC</fullName>
    </alternativeName>
</protein>
<dbReference type="CDD" id="cd18735">
    <property type="entry name" value="PIN_HiVapC1-like"/>
    <property type="match status" value="1"/>
</dbReference>
<name>A0ABS5ZNC6_9PROT</name>
<comment type="function">
    <text evidence="8">Toxic component of a toxin-antitoxin (TA) system. An RNase.</text>
</comment>
<evidence type="ECO:0000256" key="4">
    <source>
        <dbReference type="ARBA" id="ARBA00022723"/>
    </source>
</evidence>
<sequence>MYVRYLLDTNICIYIAKYHPPAVHTHFLQHTADELVMSVITLGELRCAAEKSQVRDKALASIQNLQESIRVAQLTPQVGIQYGRIRAALESCGRPIGNNDLWIAAHARAEGWILVTNNEREFCRVEGLQVENWVTA</sequence>
<evidence type="ECO:0000313" key="11">
    <source>
        <dbReference type="Proteomes" id="UP001197028"/>
    </source>
</evidence>
<dbReference type="EMBL" id="JABELD010000029">
    <property type="protein sequence ID" value="MBU2738094.1"/>
    <property type="molecule type" value="Genomic_DNA"/>
</dbReference>
<dbReference type="InterPro" id="IPR029060">
    <property type="entry name" value="PIN-like_dom_sf"/>
</dbReference>
<gene>
    <name evidence="8" type="primary">vapC</name>
    <name evidence="10" type="ORF">HJG40_04635</name>
</gene>
<dbReference type="Gene3D" id="3.40.50.1010">
    <property type="entry name" value="5'-nuclease"/>
    <property type="match status" value="1"/>
</dbReference>
<reference evidence="10 11" key="1">
    <citation type="journal article" date="2021" name="ISME J.">
        <title>Genomic evolution of the class Acidithiobacillia: deep-branching Proteobacteria living in extreme acidic conditions.</title>
        <authorList>
            <person name="Moya-Beltran A."/>
            <person name="Beard S."/>
            <person name="Rojas-Villalobos C."/>
            <person name="Issotta F."/>
            <person name="Gallardo Y."/>
            <person name="Ulloa R."/>
            <person name="Giaveno A."/>
            <person name="Degli Esposti M."/>
            <person name="Johnson D.B."/>
            <person name="Quatrini R."/>
        </authorList>
    </citation>
    <scope>NUCLEOTIDE SEQUENCE [LARGE SCALE GENOMIC DNA]</scope>
    <source>
        <strain evidence="10 11">ATCC 19703</strain>
    </source>
</reference>
<dbReference type="HAMAP" id="MF_00265">
    <property type="entry name" value="VapC_Nob1"/>
    <property type="match status" value="1"/>
</dbReference>
<evidence type="ECO:0000256" key="8">
    <source>
        <dbReference type="HAMAP-Rule" id="MF_00265"/>
    </source>
</evidence>
<evidence type="ECO:0000256" key="1">
    <source>
        <dbReference type="ARBA" id="ARBA00001946"/>
    </source>
</evidence>
<comment type="cofactor">
    <cofactor evidence="1 8">
        <name>Mg(2+)</name>
        <dbReference type="ChEBI" id="CHEBI:18420"/>
    </cofactor>
</comment>
<evidence type="ECO:0000259" key="9">
    <source>
        <dbReference type="Pfam" id="PF01850"/>
    </source>
</evidence>
<keyword evidence="8" id="KW-0800">Toxin</keyword>
<comment type="caution">
    <text evidence="10">The sequence shown here is derived from an EMBL/GenBank/DDBJ whole genome shotgun (WGS) entry which is preliminary data.</text>
</comment>
<keyword evidence="11" id="KW-1185">Reference proteome</keyword>
<keyword evidence="4 8" id="KW-0479">Metal-binding</keyword>
<keyword evidence="3 8" id="KW-0540">Nuclease</keyword>
<dbReference type="EC" id="3.1.-.-" evidence="8"/>
<keyword evidence="6 8" id="KW-0460">Magnesium</keyword>
<dbReference type="Proteomes" id="UP001197028">
    <property type="component" value="Unassembled WGS sequence"/>
</dbReference>
<feature type="binding site" evidence="8">
    <location>
        <position position="100"/>
    </location>
    <ligand>
        <name>Mg(2+)</name>
        <dbReference type="ChEBI" id="CHEBI:18420"/>
    </ligand>
</feature>
<feature type="binding site" evidence="8">
    <location>
        <position position="8"/>
    </location>
    <ligand>
        <name>Mg(2+)</name>
        <dbReference type="ChEBI" id="CHEBI:18420"/>
    </ligand>
</feature>